<dbReference type="Gene3D" id="3.30.565.10">
    <property type="entry name" value="Histidine kinase-like ATPase, C-terminal domain"/>
    <property type="match status" value="1"/>
</dbReference>
<dbReference type="InterPro" id="IPR036890">
    <property type="entry name" value="HATPase_C_sf"/>
</dbReference>
<evidence type="ECO:0000256" key="1">
    <source>
        <dbReference type="ARBA" id="ARBA00022527"/>
    </source>
</evidence>
<gene>
    <name evidence="3" type="ORF">GCM10010430_78310</name>
</gene>
<dbReference type="Proteomes" id="UP001500305">
    <property type="component" value="Unassembled WGS sequence"/>
</dbReference>
<keyword evidence="1" id="KW-0808">Transferase</keyword>
<protein>
    <submittedName>
        <fullName evidence="3">ATP-binding protein</fullName>
    </submittedName>
</protein>
<keyword evidence="3" id="KW-0547">Nucleotide-binding</keyword>
<keyword evidence="4" id="KW-1185">Reference proteome</keyword>
<dbReference type="PANTHER" id="PTHR35526">
    <property type="entry name" value="ANTI-SIGMA-F FACTOR RSBW-RELATED"/>
    <property type="match status" value="1"/>
</dbReference>
<name>A0ABP5RXS1_9ACTN</name>
<dbReference type="EMBL" id="BAAATR010000078">
    <property type="protein sequence ID" value="GAA2280630.1"/>
    <property type="molecule type" value="Genomic_DNA"/>
</dbReference>
<organism evidence="3 4">
    <name type="scientific">Kitasatospora cystarginea</name>
    <dbReference type="NCBI Taxonomy" id="58350"/>
    <lineage>
        <taxon>Bacteria</taxon>
        <taxon>Bacillati</taxon>
        <taxon>Actinomycetota</taxon>
        <taxon>Actinomycetes</taxon>
        <taxon>Kitasatosporales</taxon>
        <taxon>Streptomycetaceae</taxon>
        <taxon>Kitasatospora</taxon>
    </lineage>
</organism>
<keyword evidence="1" id="KW-0723">Serine/threonine-protein kinase</keyword>
<evidence type="ECO:0000259" key="2">
    <source>
        <dbReference type="Pfam" id="PF13581"/>
    </source>
</evidence>
<keyword evidence="1" id="KW-0418">Kinase</keyword>
<dbReference type="CDD" id="cd16936">
    <property type="entry name" value="HATPase_RsbW-like"/>
    <property type="match status" value="1"/>
</dbReference>
<sequence>MNQMPVLALDLDGRVGSVRTARHAAERFFAELAAKAGPRFRDETRGDVLLVIAELVSNACRHAPGPCRLLVAPAGDGTIEVAVEDTSRELLATASPPAGYGLVVVTGLCRGVHVLRTPQGKIVQATVLERRPR</sequence>
<evidence type="ECO:0000313" key="4">
    <source>
        <dbReference type="Proteomes" id="UP001500305"/>
    </source>
</evidence>
<dbReference type="Pfam" id="PF13581">
    <property type="entry name" value="HATPase_c_2"/>
    <property type="match status" value="1"/>
</dbReference>
<dbReference type="SUPFAM" id="SSF55874">
    <property type="entry name" value="ATPase domain of HSP90 chaperone/DNA topoisomerase II/histidine kinase"/>
    <property type="match status" value="1"/>
</dbReference>
<dbReference type="InterPro" id="IPR003594">
    <property type="entry name" value="HATPase_dom"/>
</dbReference>
<feature type="domain" description="Histidine kinase/HSP90-like ATPase" evidence="2">
    <location>
        <begin position="18"/>
        <end position="126"/>
    </location>
</feature>
<comment type="caution">
    <text evidence="3">The sequence shown here is derived from an EMBL/GenBank/DDBJ whole genome shotgun (WGS) entry which is preliminary data.</text>
</comment>
<dbReference type="PANTHER" id="PTHR35526:SF3">
    <property type="entry name" value="ANTI-SIGMA-F FACTOR RSBW"/>
    <property type="match status" value="1"/>
</dbReference>
<dbReference type="InterPro" id="IPR050267">
    <property type="entry name" value="Anti-sigma-factor_SerPK"/>
</dbReference>
<accession>A0ABP5RXS1</accession>
<proteinExistence type="predicted"/>
<evidence type="ECO:0000313" key="3">
    <source>
        <dbReference type="EMBL" id="GAA2280630.1"/>
    </source>
</evidence>
<reference evidence="4" key="1">
    <citation type="journal article" date="2019" name="Int. J. Syst. Evol. Microbiol.">
        <title>The Global Catalogue of Microorganisms (GCM) 10K type strain sequencing project: providing services to taxonomists for standard genome sequencing and annotation.</title>
        <authorList>
            <consortium name="The Broad Institute Genomics Platform"/>
            <consortium name="The Broad Institute Genome Sequencing Center for Infectious Disease"/>
            <person name="Wu L."/>
            <person name="Ma J."/>
        </authorList>
    </citation>
    <scope>NUCLEOTIDE SEQUENCE [LARGE SCALE GENOMIC DNA]</scope>
    <source>
        <strain evidence="4">JCM 7356</strain>
    </source>
</reference>
<keyword evidence="3" id="KW-0067">ATP-binding</keyword>
<dbReference type="GO" id="GO:0005524">
    <property type="term" value="F:ATP binding"/>
    <property type="evidence" value="ECO:0007669"/>
    <property type="project" value="UniProtKB-KW"/>
</dbReference>